<evidence type="ECO:0000313" key="7">
    <source>
        <dbReference type="EMBL" id="MST32508.1"/>
    </source>
</evidence>
<dbReference type="Gene3D" id="1.10.10.10">
    <property type="entry name" value="Winged helix-like DNA-binding domain superfamily/Winged helix DNA-binding domain"/>
    <property type="match status" value="1"/>
</dbReference>
<dbReference type="InterPro" id="IPR036388">
    <property type="entry name" value="WH-like_DNA-bd_sf"/>
</dbReference>
<accession>A0ABW9QS15</accession>
<keyword evidence="3" id="KW-0731">Sigma factor</keyword>
<evidence type="ECO:0000256" key="3">
    <source>
        <dbReference type="ARBA" id="ARBA00023082"/>
    </source>
</evidence>
<evidence type="ECO:0000256" key="1">
    <source>
        <dbReference type="ARBA" id="ARBA00010641"/>
    </source>
</evidence>
<evidence type="ECO:0000256" key="2">
    <source>
        <dbReference type="ARBA" id="ARBA00023015"/>
    </source>
</evidence>
<dbReference type="InterPro" id="IPR013249">
    <property type="entry name" value="RNA_pol_sigma70_r4_t2"/>
</dbReference>
<gene>
    <name evidence="7" type="ORF">GHK86_07205</name>
</gene>
<evidence type="ECO:0000313" key="8">
    <source>
        <dbReference type="Proteomes" id="UP000437736"/>
    </source>
</evidence>
<evidence type="ECO:0000256" key="4">
    <source>
        <dbReference type="ARBA" id="ARBA00023163"/>
    </source>
</evidence>
<dbReference type="SUPFAM" id="SSF88659">
    <property type="entry name" value="Sigma3 and sigma4 domains of RNA polymerase sigma factors"/>
    <property type="match status" value="1"/>
</dbReference>
<keyword evidence="8" id="KW-1185">Reference proteome</keyword>
<dbReference type="EMBL" id="WJHE01000314">
    <property type="protein sequence ID" value="MST32508.1"/>
    <property type="molecule type" value="Genomic_DNA"/>
</dbReference>
<keyword evidence="4" id="KW-0804">Transcription</keyword>
<comment type="caution">
    <text evidence="7">The sequence shown here is derived from an EMBL/GenBank/DDBJ whole genome shotgun (WGS) entry which is preliminary data.</text>
</comment>
<protein>
    <recommendedName>
        <fullName evidence="6">RNA polymerase sigma factor 70 region 4 type 2 domain-containing protein</fullName>
    </recommendedName>
</protein>
<feature type="domain" description="RNA polymerase sigma factor 70 region 4 type 2" evidence="6">
    <location>
        <begin position="19"/>
        <end position="61"/>
    </location>
</feature>
<keyword evidence="2" id="KW-0805">Transcription regulation</keyword>
<evidence type="ECO:0000256" key="5">
    <source>
        <dbReference type="SAM" id="MobiDB-lite"/>
    </source>
</evidence>
<feature type="region of interest" description="Disordered" evidence="5">
    <location>
        <begin position="1"/>
        <end position="23"/>
    </location>
</feature>
<dbReference type="Proteomes" id="UP000437736">
    <property type="component" value="Unassembled WGS sequence"/>
</dbReference>
<dbReference type="Pfam" id="PF08281">
    <property type="entry name" value="Sigma70_r4_2"/>
    <property type="match status" value="1"/>
</dbReference>
<organism evidence="7 8">
    <name type="scientific">Acidiferrimicrobium australe</name>
    <dbReference type="NCBI Taxonomy" id="2664430"/>
    <lineage>
        <taxon>Bacteria</taxon>
        <taxon>Bacillati</taxon>
        <taxon>Actinomycetota</taxon>
        <taxon>Acidimicrobiia</taxon>
        <taxon>Acidimicrobiales</taxon>
        <taxon>Acidimicrobiaceae</taxon>
        <taxon>Acidiferrimicrobium</taxon>
    </lineage>
</organism>
<proteinExistence type="inferred from homology"/>
<sequence>MTPSPPRRLAPNDASGQRPGRQRDAVALRYVADLSVEDTAKVMGCAPGTVKALTHQALAAMRIRLREEADDGE</sequence>
<evidence type="ECO:0000259" key="6">
    <source>
        <dbReference type="Pfam" id="PF08281"/>
    </source>
</evidence>
<reference evidence="7 8" key="1">
    <citation type="submission" date="2019-11" db="EMBL/GenBank/DDBJ databases">
        <title>Acidiferrimicrobium australis gen. nov., sp. nov., an acidophilic and obligately heterotrophic, member of the Actinobacteria that catalyses dissimilatory oxido- reduction of iron isolated from metal-rich acidic water in Chile.</title>
        <authorList>
            <person name="Gonzalez D."/>
            <person name="Huber K."/>
            <person name="Hedrich S."/>
            <person name="Rojas-Villalobos C."/>
            <person name="Quatrini R."/>
            <person name="Dinamarca M.A."/>
            <person name="Schwarz A."/>
            <person name="Canales C."/>
            <person name="Nancucheo I."/>
        </authorList>
    </citation>
    <scope>NUCLEOTIDE SEQUENCE [LARGE SCALE GENOMIC DNA]</scope>
    <source>
        <strain evidence="7 8">USS-CCA1</strain>
    </source>
</reference>
<comment type="similarity">
    <text evidence="1">Belongs to the sigma-70 factor family. ECF subfamily.</text>
</comment>
<dbReference type="InterPro" id="IPR013324">
    <property type="entry name" value="RNA_pol_sigma_r3/r4-like"/>
</dbReference>
<name>A0ABW9QS15_9ACTN</name>